<dbReference type="UniPathway" id="UPA00070">
    <property type="reaction ID" value="UER00117"/>
</dbReference>
<sequence length="432" mass="47062">MKKGNSFLLTDGLVYQGGQLHRLDILVQDGRISALGENLDKLSPAGVKKYDASRKLVSPGLVDVHVHYRDPGFTYKETVKTGAQAAAHGGFTTVCAMPNVDPVPDTPERLQKMIKKNHEDGCVHIKQYAATTQDRTSDKVNDLSGLKRAGAFAFSNDGNGIQNAETMYQAMKAAAALKMPIVEHIEDDSLKKNGVMNAGRYAVELGLPGMPGLSESSQLARDLLLAQETGVHYHACHLSTRESVALVRLAKEHHINVTCEVTPHHLLLADQDIPADDGFYKMNPPLRSTADCAALFEGLLDGTIDMIATDHAPHAASEKMGGMCHASFGITGSETAFALLYTRFVKTQRMSLEQLLDLMSIKPAKCFGMNDAGALFPGKPADLAVFDLEHEYVLQEERYFSLGKNTPFTGTKVYGQTCMTFVAGELVYKKED</sequence>
<dbReference type="PANTHER" id="PTHR43668:SF2">
    <property type="entry name" value="ALLANTOINASE"/>
    <property type="match status" value="1"/>
</dbReference>
<dbReference type="InterPro" id="IPR024403">
    <property type="entry name" value="DHOase_cat"/>
</dbReference>
<dbReference type="AlphaFoldDB" id="A0A0R1MH22"/>
<organism evidence="9 10">
    <name type="scientific">Liquorilactobacillus oeni DSM 19972</name>
    <dbReference type="NCBI Taxonomy" id="1423777"/>
    <lineage>
        <taxon>Bacteria</taxon>
        <taxon>Bacillati</taxon>
        <taxon>Bacillota</taxon>
        <taxon>Bacilli</taxon>
        <taxon>Lactobacillales</taxon>
        <taxon>Lactobacillaceae</taxon>
        <taxon>Liquorilactobacillus</taxon>
    </lineage>
</organism>
<evidence type="ECO:0000259" key="8">
    <source>
        <dbReference type="Pfam" id="PF12890"/>
    </source>
</evidence>
<feature type="binding site" evidence="7">
    <location>
        <position position="157"/>
    </location>
    <ligand>
        <name>Zn(2+)</name>
        <dbReference type="ChEBI" id="CHEBI:29105"/>
        <label>1</label>
    </ligand>
</feature>
<dbReference type="OrthoDB" id="9765462at2"/>
<keyword evidence="5 7" id="KW-0862">Zinc</keyword>
<evidence type="ECO:0000256" key="4">
    <source>
        <dbReference type="ARBA" id="ARBA00022801"/>
    </source>
</evidence>
<evidence type="ECO:0000256" key="5">
    <source>
        <dbReference type="ARBA" id="ARBA00022833"/>
    </source>
</evidence>
<dbReference type="Proteomes" id="UP000051686">
    <property type="component" value="Unassembled WGS sequence"/>
</dbReference>
<keyword evidence="6 7" id="KW-0665">Pyrimidine biosynthesis</keyword>
<dbReference type="GO" id="GO:0005737">
    <property type="term" value="C:cytoplasm"/>
    <property type="evidence" value="ECO:0007669"/>
    <property type="project" value="TreeGrafter"/>
</dbReference>
<comment type="caution">
    <text evidence="9">The sequence shown here is derived from an EMBL/GenBank/DDBJ whole genome shotgun (WGS) entry which is preliminary data.</text>
</comment>
<dbReference type="NCBIfam" id="TIGR00857">
    <property type="entry name" value="pyrC_multi"/>
    <property type="match status" value="1"/>
</dbReference>
<proteinExistence type="inferred from homology"/>
<dbReference type="PROSITE" id="PS00483">
    <property type="entry name" value="DIHYDROOROTASE_2"/>
    <property type="match status" value="1"/>
</dbReference>
<dbReference type="HAMAP" id="MF_00220_B">
    <property type="entry name" value="PyrC_classI_B"/>
    <property type="match status" value="1"/>
</dbReference>
<evidence type="ECO:0000256" key="2">
    <source>
        <dbReference type="ARBA" id="ARBA00010286"/>
    </source>
</evidence>
<evidence type="ECO:0000256" key="6">
    <source>
        <dbReference type="ARBA" id="ARBA00022975"/>
    </source>
</evidence>
<evidence type="ECO:0000256" key="3">
    <source>
        <dbReference type="ARBA" id="ARBA00022723"/>
    </source>
</evidence>
<comment type="pathway">
    <text evidence="7">Pyrimidine metabolism; UMP biosynthesis via de novo pathway; (S)-dihydroorotate from bicarbonate: step 3/3.</text>
</comment>
<dbReference type="SUPFAM" id="SSF51556">
    <property type="entry name" value="Metallo-dependent hydrolases"/>
    <property type="match status" value="1"/>
</dbReference>
<comment type="function">
    <text evidence="1 7">Catalyzes the reversible cyclization of carbamoyl aspartate to dihydroorotate.</text>
</comment>
<gene>
    <name evidence="7" type="primary">pyrC</name>
    <name evidence="9" type="ORF">FD46_GL001730</name>
</gene>
<dbReference type="SUPFAM" id="SSF51338">
    <property type="entry name" value="Composite domain of metallo-dependent hydrolases"/>
    <property type="match status" value="1"/>
</dbReference>
<feature type="binding site" evidence="7">
    <location>
        <position position="314"/>
    </location>
    <ligand>
        <name>substrate</name>
    </ligand>
</feature>
<dbReference type="PANTHER" id="PTHR43668">
    <property type="entry name" value="ALLANTOINASE"/>
    <property type="match status" value="1"/>
</dbReference>
<evidence type="ECO:0000313" key="10">
    <source>
        <dbReference type="Proteomes" id="UP000051686"/>
    </source>
</evidence>
<dbReference type="STRING" id="1423777.FD46_GL001730"/>
<keyword evidence="10" id="KW-1185">Reference proteome</keyword>
<feature type="domain" description="Dihydroorotase catalytic" evidence="8">
    <location>
        <begin position="55"/>
        <end position="243"/>
    </location>
</feature>
<feature type="binding site" evidence="7">
    <location>
        <position position="99"/>
    </location>
    <ligand>
        <name>substrate</name>
    </ligand>
</feature>
<dbReference type="EC" id="3.5.2.3" evidence="7"/>
<evidence type="ECO:0000313" key="9">
    <source>
        <dbReference type="EMBL" id="KRL04597.1"/>
    </source>
</evidence>
<dbReference type="GO" id="GO:0004151">
    <property type="term" value="F:dihydroorotase activity"/>
    <property type="evidence" value="ECO:0007669"/>
    <property type="project" value="UniProtKB-UniRule"/>
</dbReference>
<evidence type="ECO:0000256" key="7">
    <source>
        <dbReference type="HAMAP-Rule" id="MF_00220"/>
    </source>
</evidence>
<feature type="binding site" evidence="7">
    <location>
        <position position="283"/>
    </location>
    <ligand>
        <name>substrate</name>
    </ligand>
</feature>
<dbReference type="GO" id="GO:0004038">
    <property type="term" value="F:allantoinase activity"/>
    <property type="evidence" value="ECO:0007669"/>
    <property type="project" value="TreeGrafter"/>
</dbReference>
<accession>A0A0R1MH22</accession>
<dbReference type="GO" id="GO:0006145">
    <property type="term" value="P:purine nucleobase catabolic process"/>
    <property type="evidence" value="ECO:0007669"/>
    <property type="project" value="TreeGrafter"/>
</dbReference>
<comment type="similarity">
    <text evidence="2 7">Belongs to the metallo-dependent hydrolases superfamily. DHOase family. Class I DHOase subfamily.</text>
</comment>
<dbReference type="InterPro" id="IPR032466">
    <property type="entry name" value="Metal_Hydrolase"/>
</dbReference>
<dbReference type="GO" id="GO:0008270">
    <property type="term" value="F:zinc ion binding"/>
    <property type="evidence" value="ECO:0007669"/>
    <property type="project" value="UniProtKB-UniRule"/>
</dbReference>
<dbReference type="NCBIfam" id="NF006837">
    <property type="entry name" value="PRK09357.1-2"/>
    <property type="match status" value="1"/>
</dbReference>
<comment type="catalytic activity">
    <reaction evidence="7">
        <text>(S)-dihydroorotate + H2O = N-carbamoyl-L-aspartate + H(+)</text>
        <dbReference type="Rhea" id="RHEA:24296"/>
        <dbReference type="ChEBI" id="CHEBI:15377"/>
        <dbReference type="ChEBI" id="CHEBI:15378"/>
        <dbReference type="ChEBI" id="CHEBI:30864"/>
        <dbReference type="ChEBI" id="CHEBI:32814"/>
        <dbReference type="EC" id="3.5.2.3"/>
    </reaction>
</comment>
<dbReference type="InterPro" id="IPR011059">
    <property type="entry name" value="Metal-dep_hydrolase_composite"/>
</dbReference>
<feature type="binding site" evidence="7">
    <location>
        <position position="184"/>
    </location>
    <ligand>
        <name>Zn(2+)</name>
        <dbReference type="ChEBI" id="CHEBI:29105"/>
        <label>2</label>
    </ligand>
</feature>
<dbReference type="RefSeq" id="WP_057896554.1">
    <property type="nucleotide sequence ID" value="NZ_AZEH01000039.1"/>
</dbReference>
<feature type="binding site" evidence="7">
    <location>
        <position position="67"/>
    </location>
    <ligand>
        <name>Zn(2+)</name>
        <dbReference type="ChEBI" id="CHEBI:29105"/>
        <label>1</label>
    </ligand>
</feature>
<dbReference type="InterPro" id="IPR050138">
    <property type="entry name" value="DHOase/Allantoinase_Hydrolase"/>
</dbReference>
<feature type="active site" evidence="7">
    <location>
        <position position="310"/>
    </location>
</feature>
<feature type="binding site" evidence="7">
    <location>
        <position position="65"/>
    </location>
    <ligand>
        <name>Zn(2+)</name>
        <dbReference type="ChEBI" id="CHEBI:29105"/>
        <label>1</label>
    </ligand>
</feature>
<keyword evidence="4 7" id="KW-0378">Hydrolase</keyword>
<dbReference type="CDD" id="cd01317">
    <property type="entry name" value="DHOase_IIa"/>
    <property type="match status" value="1"/>
</dbReference>
<protein>
    <recommendedName>
        <fullName evidence="7">Dihydroorotase</fullName>
        <shortName evidence="7">DHOase</shortName>
        <ecNumber evidence="7">3.5.2.3</ecNumber>
    </recommendedName>
</protein>
<dbReference type="Pfam" id="PF12890">
    <property type="entry name" value="DHOase"/>
    <property type="match status" value="1"/>
</dbReference>
<dbReference type="PATRIC" id="fig|1423777.3.peg.1784"/>
<feature type="binding site" evidence="7">
    <location>
        <position position="310"/>
    </location>
    <ligand>
        <name>Zn(2+)</name>
        <dbReference type="ChEBI" id="CHEBI:29105"/>
        <label>1</label>
    </ligand>
</feature>
<feature type="binding site" evidence="7">
    <location>
        <position position="157"/>
    </location>
    <ligand>
        <name>Zn(2+)</name>
        <dbReference type="ChEBI" id="CHEBI:29105"/>
        <label>2</label>
    </ligand>
</feature>
<feature type="binding site" evidence="7">
    <location>
        <position position="237"/>
    </location>
    <ligand>
        <name>Zn(2+)</name>
        <dbReference type="ChEBI" id="CHEBI:29105"/>
        <label>2</label>
    </ligand>
</feature>
<keyword evidence="3 7" id="KW-0479">Metal-binding</keyword>
<comment type="cofactor">
    <cofactor evidence="7">
        <name>Zn(2+)</name>
        <dbReference type="ChEBI" id="CHEBI:29105"/>
    </cofactor>
    <text evidence="7">Binds 2 Zn(2+) ions per subunit.</text>
</comment>
<feature type="binding site" evidence="7">
    <location>
        <begin position="328"/>
        <end position="329"/>
    </location>
    <ligand>
        <name>substrate</name>
    </ligand>
</feature>
<evidence type="ECO:0000256" key="1">
    <source>
        <dbReference type="ARBA" id="ARBA00002368"/>
    </source>
</evidence>
<reference evidence="9 10" key="1">
    <citation type="journal article" date="2015" name="Genome Announc.">
        <title>Expanding the biotechnology potential of lactobacilli through comparative genomics of 213 strains and associated genera.</title>
        <authorList>
            <person name="Sun Z."/>
            <person name="Harris H.M."/>
            <person name="McCann A."/>
            <person name="Guo C."/>
            <person name="Argimon S."/>
            <person name="Zhang W."/>
            <person name="Yang X."/>
            <person name="Jeffery I.B."/>
            <person name="Cooney J.C."/>
            <person name="Kagawa T.F."/>
            <person name="Liu W."/>
            <person name="Song Y."/>
            <person name="Salvetti E."/>
            <person name="Wrobel A."/>
            <person name="Rasinkangas P."/>
            <person name="Parkhill J."/>
            <person name="Rea M.C."/>
            <person name="O'Sullivan O."/>
            <person name="Ritari J."/>
            <person name="Douillard F.P."/>
            <person name="Paul Ross R."/>
            <person name="Yang R."/>
            <person name="Briner A.E."/>
            <person name="Felis G.E."/>
            <person name="de Vos W.M."/>
            <person name="Barrangou R."/>
            <person name="Klaenhammer T.R."/>
            <person name="Caufield P.W."/>
            <person name="Cui Y."/>
            <person name="Zhang H."/>
            <person name="O'Toole P.W."/>
        </authorList>
    </citation>
    <scope>NUCLEOTIDE SEQUENCE [LARGE SCALE GENOMIC DNA]</scope>
    <source>
        <strain evidence="9 10">DSM 19972</strain>
    </source>
</reference>
<feature type="binding site" evidence="7">
    <location>
        <begin position="67"/>
        <end position="69"/>
    </location>
    <ligand>
        <name>substrate</name>
    </ligand>
</feature>
<dbReference type="EMBL" id="AZEH01000039">
    <property type="protein sequence ID" value="KRL04597.1"/>
    <property type="molecule type" value="Genomic_DNA"/>
</dbReference>
<name>A0A0R1MH22_9LACO</name>
<dbReference type="GO" id="GO:0044205">
    <property type="term" value="P:'de novo' UMP biosynthetic process"/>
    <property type="evidence" value="ECO:0007669"/>
    <property type="project" value="UniProtKB-UniRule"/>
</dbReference>
<dbReference type="Gene3D" id="3.20.20.140">
    <property type="entry name" value="Metal-dependent hydrolases"/>
    <property type="match status" value="1"/>
</dbReference>
<dbReference type="InterPro" id="IPR002195">
    <property type="entry name" value="Dihydroorotase_CS"/>
</dbReference>
<dbReference type="InterPro" id="IPR004722">
    <property type="entry name" value="DHOase"/>
</dbReference>